<gene>
    <name evidence="1" type="ORF">NQ176_g3062</name>
</gene>
<protein>
    <submittedName>
        <fullName evidence="1">Uncharacterized protein</fullName>
    </submittedName>
</protein>
<comment type="caution">
    <text evidence="1">The sequence shown here is derived from an EMBL/GenBank/DDBJ whole genome shotgun (WGS) entry which is preliminary data.</text>
</comment>
<sequence>MDHILLPDGSPVPPVRNSGDFLATIKGSRSGWDKYEFDIVKWVGEDSNVAVRWKMRGVIGQNFGRPT</sequence>
<evidence type="ECO:0000313" key="2">
    <source>
        <dbReference type="Proteomes" id="UP001143910"/>
    </source>
</evidence>
<organism evidence="1 2">
    <name type="scientific">Zarea fungicola</name>
    <dbReference type="NCBI Taxonomy" id="93591"/>
    <lineage>
        <taxon>Eukaryota</taxon>
        <taxon>Fungi</taxon>
        <taxon>Dikarya</taxon>
        <taxon>Ascomycota</taxon>
        <taxon>Pezizomycotina</taxon>
        <taxon>Sordariomycetes</taxon>
        <taxon>Hypocreomycetidae</taxon>
        <taxon>Hypocreales</taxon>
        <taxon>Cordycipitaceae</taxon>
        <taxon>Zarea</taxon>
    </lineage>
</organism>
<accession>A0ACC1NMV2</accession>
<reference evidence="1" key="1">
    <citation type="submission" date="2022-08" db="EMBL/GenBank/DDBJ databases">
        <title>Genome Sequence of Lecanicillium fungicola.</title>
        <authorList>
            <person name="Buettner E."/>
        </authorList>
    </citation>
    <scope>NUCLEOTIDE SEQUENCE</scope>
    <source>
        <strain evidence="1">Babe33</strain>
    </source>
</reference>
<proteinExistence type="predicted"/>
<dbReference type="EMBL" id="JANJQO010000255">
    <property type="protein sequence ID" value="KAJ2979749.1"/>
    <property type="molecule type" value="Genomic_DNA"/>
</dbReference>
<evidence type="ECO:0000313" key="1">
    <source>
        <dbReference type="EMBL" id="KAJ2979749.1"/>
    </source>
</evidence>
<keyword evidence="2" id="KW-1185">Reference proteome</keyword>
<dbReference type="Proteomes" id="UP001143910">
    <property type="component" value="Unassembled WGS sequence"/>
</dbReference>
<name>A0ACC1NMV2_9HYPO</name>